<dbReference type="Proteomes" id="UP000186112">
    <property type="component" value="Unassembled WGS sequence"/>
</dbReference>
<dbReference type="GO" id="GO:0006817">
    <property type="term" value="P:phosphate ion transport"/>
    <property type="evidence" value="ECO:0007669"/>
    <property type="project" value="UniProtKB-KW"/>
</dbReference>
<dbReference type="PANTHER" id="PTHR30570:SF1">
    <property type="entry name" value="PHOSPHATE-BINDING PROTEIN PSTS"/>
    <property type="match status" value="1"/>
</dbReference>
<comment type="similarity">
    <text evidence="3">Belongs to the PstS family.</text>
</comment>
<dbReference type="InterPro" id="IPR024370">
    <property type="entry name" value="PBP_domain"/>
</dbReference>
<evidence type="ECO:0000313" key="10">
    <source>
        <dbReference type="EMBL" id="OLS03417.1"/>
    </source>
</evidence>
<dbReference type="PROSITE" id="PS51257">
    <property type="entry name" value="PROKAR_LIPOPROTEIN"/>
    <property type="match status" value="1"/>
</dbReference>
<dbReference type="Gene3D" id="3.40.190.10">
    <property type="entry name" value="Periplasmic binding protein-like II"/>
    <property type="match status" value="2"/>
</dbReference>
<name>A0A1U7M7Z2_TISCR</name>
<keyword evidence="5" id="KW-0592">Phosphate transport</keyword>
<evidence type="ECO:0000313" key="11">
    <source>
        <dbReference type="Proteomes" id="UP000186112"/>
    </source>
</evidence>
<keyword evidence="8" id="KW-0449">Lipoprotein</keyword>
<feature type="domain" description="PBP" evidence="9">
    <location>
        <begin position="177"/>
        <end position="285"/>
    </location>
</feature>
<dbReference type="EMBL" id="LTDM01000007">
    <property type="protein sequence ID" value="OLS03417.1"/>
    <property type="molecule type" value="Genomic_DNA"/>
</dbReference>
<proteinExistence type="inferred from homology"/>
<gene>
    <name evidence="10" type="primary">pstS2</name>
    <name evidence="10" type="ORF">TICRE_05290</name>
</gene>
<comment type="caution">
    <text evidence="10">The sequence shown here is derived from an EMBL/GenBank/DDBJ whole genome shotgun (WGS) entry which is preliminary data.</text>
</comment>
<evidence type="ECO:0000256" key="2">
    <source>
        <dbReference type="ARBA" id="ARBA00004193"/>
    </source>
</evidence>
<comment type="subunit">
    <text evidence="4">The complex is composed of two ATP-binding proteins (PstB), two transmembrane proteins (PstC and PstA) and a solute-binding protein (PstS).</text>
</comment>
<comment type="function">
    <text evidence="1">Part of the ABC transporter complex PstSACB involved in phosphate import.</text>
</comment>
<organism evidence="10 11">
    <name type="scientific">Tissierella creatinophila DSM 6911</name>
    <dbReference type="NCBI Taxonomy" id="1123403"/>
    <lineage>
        <taxon>Bacteria</taxon>
        <taxon>Bacillati</taxon>
        <taxon>Bacillota</taxon>
        <taxon>Tissierellia</taxon>
        <taxon>Tissierellales</taxon>
        <taxon>Tissierellaceae</taxon>
        <taxon>Tissierella</taxon>
    </lineage>
</organism>
<keyword evidence="11" id="KW-1185">Reference proteome</keyword>
<sequence>MKKIIVLGLFSIVIFLSLTGCGNSTNSDLKNINLVSREDGSGTRKAFTELLGVLKQEENGNEIDQTYEEAIIQNTTNSVIRTVESDENSIGYISIGSLNNTVKALKIDGVEATPSHVKDGSYKISRPFNIVYSKDIDNLTKDFIVFLLSDITQDIVKDMGYTSVDSKNKEYSTKNLKGSLVIAGSTSVTPVMEKAVEKYKELNPLVSIEIQSTGSSAGIQSAIEGSAHIGMSSRELDKDEKENLLFEAIAIDGIAVIVNTKNSLDDIKLEDLRKIYIGQITSWDNLKQKEE</sequence>
<comment type="subcellular location">
    <subcellularLocation>
        <location evidence="2">Cell membrane</location>
        <topology evidence="2">Lipid-anchor</topology>
    </subcellularLocation>
</comment>
<protein>
    <submittedName>
        <fullName evidence="10">Phosphate-binding protein PstS 2</fullName>
    </submittedName>
</protein>
<dbReference type="Pfam" id="PF12849">
    <property type="entry name" value="PBP_like_2"/>
    <property type="match status" value="2"/>
</dbReference>
<dbReference type="InterPro" id="IPR050811">
    <property type="entry name" value="Phosphate_ABC_transporter"/>
</dbReference>
<dbReference type="GO" id="GO:0005886">
    <property type="term" value="C:plasma membrane"/>
    <property type="evidence" value="ECO:0007669"/>
    <property type="project" value="UniProtKB-SubCell"/>
</dbReference>
<evidence type="ECO:0000256" key="6">
    <source>
        <dbReference type="ARBA" id="ARBA00022729"/>
    </source>
</evidence>
<keyword evidence="6" id="KW-0732">Signal</keyword>
<dbReference type="SUPFAM" id="SSF53850">
    <property type="entry name" value="Periplasmic binding protein-like II"/>
    <property type="match status" value="2"/>
</dbReference>
<keyword evidence="5" id="KW-0813">Transport</keyword>
<evidence type="ECO:0000256" key="1">
    <source>
        <dbReference type="ARBA" id="ARBA00002841"/>
    </source>
</evidence>
<evidence type="ECO:0000256" key="4">
    <source>
        <dbReference type="ARBA" id="ARBA00011529"/>
    </source>
</evidence>
<accession>A0A1U7M7Z2</accession>
<reference evidence="10 11" key="1">
    <citation type="submission" date="2016-02" db="EMBL/GenBank/DDBJ databases">
        <title>Genome sequence of Tissierella creatinophila DSM 6911.</title>
        <authorList>
            <person name="Poehlein A."/>
            <person name="Daniel R."/>
        </authorList>
    </citation>
    <scope>NUCLEOTIDE SEQUENCE [LARGE SCALE GENOMIC DNA]</scope>
    <source>
        <strain evidence="10 11">DSM 6911</strain>
    </source>
</reference>
<keyword evidence="7" id="KW-0564">Palmitate</keyword>
<evidence type="ECO:0000256" key="3">
    <source>
        <dbReference type="ARBA" id="ARBA00008725"/>
    </source>
</evidence>
<evidence type="ECO:0000256" key="5">
    <source>
        <dbReference type="ARBA" id="ARBA00022592"/>
    </source>
</evidence>
<dbReference type="AlphaFoldDB" id="A0A1U7M7Z2"/>
<evidence type="ECO:0000259" key="9">
    <source>
        <dbReference type="Pfam" id="PF12849"/>
    </source>
</evidence>
<dbReference type="PANTHER" id="PTHR30570">
    <property type="entry name" value="PERIPLASMIC PHOSPHATE BINDING COMPONENT OF PHOSPHATE ABC TRANSPORTER"/>
    <property type="match status" value="1"/>
</dbReference>
<feature type="domain" description="PBP" evidence="9">
    <location>
        <begin position="31"/>
        <end position="150"/>
    </location>
</feature>
<evidence type="ECO:0000256" key="7">
    <source>
        <dbReference type="ARBA" id="ARBA00023139"/>
    </source>
</evidence>
<evidence type="ECO:0000256" key="8">
    <source>
        <dbReference type="ARBA" id="ARBA00023288"/>
    </source>
</evidence>